<sequence>MNPGDRPKLEIRLATRDDVPVLFDLISALAEYEQSSNQVIGCVADLEKHLFDRCYAEALIAQWEAKTAGFALFFPSYSTFRTQPGLHLENLFVLPQFRRKGIGRALLKSLGEITLERGYEHLEWATLDWNQSAIAFYESMGAQTLSNCCLYRVTGSAFTD</sequence>
<evidence type="ECO:0000259" key="4">
    <source>
        <dbReference type="PROSITE" id="PS51186"/>
    </source>
</evidence>
<dbReference type="Gene3D" id="3.40.630.30">
    <property type="match status" value="1"/>
</dbReference>
<dbReference type="InterPro" id="IPR016181">
    <property type="entry name" value="Acyl_CoA_acyltransferase"/>
</dbReference>
<organism evidence="5 6">
    <name type="scientific">Roseofilum reptotaenium AO1-A</name>
    <dbReference type="NCBI Taxonomy" id="1925591"/>
    <lineage>
        <taxon>Bacteria</taxon>
        <taxon>Bacillati</taxon>
        <taxon>Cyanobacteriota</taxon>
        <taxon>Cyanophyceae</taxon>
        <taxon>Desertifilales</taxon>
        <taxon>Desertifilaceae</taxon>
        <taxon>Roseofilum</taxon>
    </lineage>
</organism>
<evidence type="ECO:0000313" key="5">
    <source>
        <dbReference type="EMBL" id="OJJ21949.1"/>
    </source>
</evidence>
<protein>
    <submittedName>
        <fullName evidence="5">GNAT family N-acetyltransferase</fullName>
    </submittedName>
</protein>
<feature type="domain" description="N-acetyltransferase" evidence="4">
    <location>
        <begin position="9"/>
        <end position="160"/>
    </location>
</feature>
<dbReference type="PANTHER" id="PTHR10545">
    <property type="entry name" value="DIAMINE N-ACETYLTRANSFERASE"/>
    <property type="match status" value="1"/>
</dbReference>
<dbReference type="InterPro" id="IPR051016">
    <property type="entry name" value="Diverse_Substrate_AcTransf"/>
</dbReference>
<dbReference type="FunFam" id="3.40.630.30:FF:000064">
    <property type="entry name" value="GNAT family acetyltransferase"/>
    <property type="match status" value="1"/>
</dbReference>
<dbReference type="CDD" id="cd04301">
    <property type="entry name" value="NAT_SF"/>
    <property type="match status" value="1"/>
</dbReference>
<dbReference type="AlphaFoldDB" id="A0A1L9QMA7"/>
<dbReference type="PROSITE" id="PS51186">
    <property type="entry name" value="GNAT"/>
    <property type="match status" value="1"/>
</dbReference>
<dbReference type="Pfam" id="PF00583">
    <property type="entry name" value="Acetyltransf_1"/>
    <property type="match status" value="1"/>
</dbReference>
<proteinExistence type="inferred from homology"/>
<gene>
    <name evidence="5" type="ORF">BI308_19900</name>
</gene>
<dbReference type="SUPFAM" id="SSF55729">
    <property type="entry name" value="Acyl-CoA N-acyltransferases (Nat)"/>
    <property type="match status" value="1"/>
</dbReference>
<keyword evidence="3" id="KW-0012">Acyltransferase</keyword>
<name>A0A1L9QMA7_9CYAN</name>
<dbReference type="STRING" id="1925591.BI308_19900"/>
<accession>A0A1L9QMA7</accession>
<comment type="similarity">
    <text evidence="1">Belongs to the acetyltransferase family.</text>
</comment>
<dbReference type="Proteomes" id="UP000183940">
    <property type="component" value="Unassembled WGS sequence"/>
</dbReference>
<dbReference type="GO" id="GO:0008080">
    <property type="term" value="F:N-acetyltransferase activity"/>
    <property type="evidence" value="ECO:0007669"/>
    <property type="project" value="UniProtKB-ARBA"/>
</dbReference>
<evidence type="ECO:0000256" key="2">
    <source>
        <dbReference type="ARBA" id="ARBA00022679"/>
    </source>
</evidence>
<reference evidence="5" key="1">
    <citation type="submission" date="2016-10" db="EMBL/GenBank/DDBJ databases">
        <title>CRISPR-Cas defence system in Roseofilum reptotaenium: evidence of a bacteriophage-cyanobacterium arms race in the coral black band disease.</title>
        <authorList>
            <person name="Buerger P."/>
            <person name="Wood-Charlson E.M."/>
            <person name="Weynberg K.D."/>
            <person name="Willis B."/>
            <person name="Van Oppen M.J."/>
        </authorList>
    </citation>
    <scope>NUCLEOTIDE SEQUENCE [LARGE SCALE GENOMIC DNA]</scope>
    <source>
        <strain evidence="5">AO1-A</strain>
    </source>
</reference>
<dbReference type="EMBL" id="MLAW01000044">
    <property type="protein sequence ID" value="OJJ21949.1"/>
    <property type="molecule type" value="Genomic_DNA"/>
</dbReference>
<keyword evidence="6" id="KW-1185">Reference proteome</keyword>
<evidence type="ECO:0000256" key="1">
    <source>
        <dbReference type="ARBA" id="ARBA00008694"/>
    </source>
</evidence>
<comment type="caution">
    <text evidence="5">The sequence shown here is derived from an EMBL/GenBank/DDBJ whole genome shotgun (WGS) entry which is preliminary data.</text>
</comment>
<dbReference type="PANTHER" id="PTHR10545:SF29">
    <property type="entry name" value="GH14572P-RELATED"/>
    <property type="match status" value="1"/>
</dbReference>
<evidence type="ECO:0000256" key="3">
    <source>
        <dbReference type="ARBA" id="ARBA00023315"/>
    </source>
</evidence>
<dbReference type="InterPro" id="IPR000182">
    <property type="entry name" value="GNAT_dom"/>
</dbReference>
<evidence type="ECO:0000313" key="6">
    <source>
        <dbReference type="Proteomes" id="UP000183940"/>
    </source>
</evidence>
<keyword evidence="2" id="KW-0808">Transferase</keyword>